<dbReference type="Pfam" id="PF20730">
    <property type="entry name" value="YetF_N"/>
    <property type="match status" value="1"/>
</dbReference>
<name>A0ABX0PLU2_9GAMM</name>
<keyword evidence="3" id="KW-1003">Cell membrane</keyword>
<evidence type="ECO:0000256" key="8">
    <source>
        <dbReference type="SAM" id="Phobius"/>
    </source>
</evidence>
<protein>
    <submittedName>
        <fullName evidence="11">DUF421 domain-containing protein</fullName>
    </submittedName>
</protein>
<sequence length="183" mass="19625">MDPIFFDSFVALLRTAVLGVLGYASLVFLLRISGRRTLSKMNAFDLVVTVALGSVLATVMLSKDVTLAQGALAFALLVGMQFSVTWTSVRWRWVRRLVTGEPALLFFRGEYLPSALLQARVTRDEVRAAARAAGMADLSKIEAVVLETDGSFSVLGQRVQGAASSLDGVKAPGSGEGKVETRD</sequence>
<evidence type="ECO:0000313" key="11">
    <source>
        <dbReference type="EMBL" id="NIC04235.1"/>
    </source>
</evidence>
<feature type="transmembrane region" description="Helical" evidence="8">
    <location>
        <begin position="12"/>
        <end position="30"/>
    </location>
</feature>
<feature type="transmembrane region" description="Helical" evidence="8">
    <location>
        <begin position="42"/>
        <end position="61"/>
    </location>
</feature>
<evidence type="ECO:0000259" key="10">
    <source>
        <dbReference type="Pfam" id="PF20730"/>
    </source>
</evidence>
<comment type="subcellular location">
    <subcellularLocation>
        <location evidence="1">Cell membrane</location>
        <topology evidence="1">Multi-pass membrane protein</topology>
    </subcellularLocation>
</comment>
<dbReference type="PANTHER" id="PTHR34582">
    <property type="entry name" value="UPF0702 TRANSMEMBRANE PROTEIN YCAP"/>
    <property type="match status" value="1"/>
</dbReference>
<dbReference type="RefSeq" id="WP_167110566.1">
    <property type="nucleotide sequence ID" value="NZ_JAAQTO010000004.1"/>
</dbReference>
<dbReference type="EMBL" id="JAAQTO010000004">
    <property type="protein sequence ID" value="NIC04235.1"/>
    <property type="molecule type" value="Genomic_DNA"/>
</dbReference>
<proteinExistence type="inferred from homology"/>
<dbReference type="InterPro" id="IPR007353">
    <property type="entry name" value="DUF421"/>
</dbReference>
<comment type="similarity">
    <text evidence="2">Belongs to the UPF0702 family.</text>
</comment>
<feature type="transmembrane region" description="Helical" evidence="8">
    <location>
        <begin position="67"/>
        <end position="86"/>
    </location>
</feature>
<evidence type="ECO:0000256" key="6">
    <source>
        <dbReference type="ARBA" id="ARBA00023136"/>
    </source>
</evidence>
<evidence type="ECO:0000256" key="2">
    <source>
        <dbReference type="ARBA" id="ARBA00006448"/>
    </source>
</evidence>
<keyword evidence="6 8" id="KW-0472">Membrane</keyword>
<evidence type="ECO:0000256" key="3">
    <source>
        <dbReference type="ARBA" id="ARBA00022475"/>
    </source>
</evidence>
<evidence type="ECO:0000256" key="1">
    <source>
        <dbReference type="ARBA" id="ARBA00004651"/>
    </source>
</evidence>
<dbReference type="InterPro" id="IPR048454">
    <property type="entry name" value="YetF_N"/>
</dbReference>
<feature type="domain" description="YetF-like N-terminal transmembrane" evidence="10">
    <location>
        <begin position="20"/>
        <end position="82"/>
    </location>
</feature>
<feature type="region of interest" description="Disordered" evidence="7">
    <location>
        <begin position="162"/>
        <end position="183"/>
    </location>
</feature>
<evidence type="ECO:0000256" key="5">
    <source>
        <dbReference type="ARBA" id="ARBA00022989"/>
    </source>
</evidence>
<reference evidence="11 12" key="1">
    <citation type="submission" date="2020-03" db="EMBL/GenBank/DDBJ databases">
        <title>Identification of Halomonas strains.</title>
        <authorList>
            <person name="Xiao Z."/>
            <person name="Dong F."/>
            <person name="Wang Z."/>
            <person name="Zhao J.-Y."/>
        </authorList>
    </citation>
    <scope>NUCLEOTIDE SEQUENCE [LARGE SCALE GENOMIC DNA]</scope>
    <source>
        <strain evidence="11 12">DX6</strain>
    </source>
</reference>
<evidence type="ECO:0000259" key="9">
    <source>
        <dbReference type="Pfam" id="PF04239"/>
    </source>
</evidence>
<dbReference type="Proteomes" id="UP001318321">
    <property type="component" value="Unassembled WGS sequence"/>
</dbReference>
<keyword evidence="12" id="KW-1185">Reference proteome</keyword>
<keyword evidence="4 8" id="KW-0812">Transmembrane</keyword>
<evidence type="ECO:0000256" key="4">
    <source>
        <dbReference type="ARBA" id="ARBA00022692"/>
    </source>
</evidence>
<gene>
    <name evidence="11" type="ORF">HBJ55_02170</name>
</gene>
<comment type="caution">
    <text evidence="11">The sequence shown here is derived from an EMBL/GenBank/DDBJ whole genome shotgun (WGS) entry which is preliminary data.</text>
</comment>
<accession>A0ABX0PLU2</accession>
<dbReference type="InterPro" id="IPR023090">
    <property type="entry name" value="UPF0702_alpha/beta_dom_sf"/>
</dbReference>
<feature type="domain" description="YetF C-terminal" evidence="9">
    <location>
        <begin position="90"/>
        <end position="157"/>
    </location>
</feature>
<evidence type="ECO:0000256" key="7">
    <source>
        <dbReference type="SAM" id="MobiDB-lite"/>
    </source>
</evidence>
<keyword evidence="5 8" id="KW-1133">Transmembrane helix</keyword>
<evidence type="ECO:0000313" key="12">
    <source>
        <dbReference type="Proteomes" id="UP001318321"/>
    </source>
</evidence>
<dbReference type="Gene3D" id="3.30.240.20">
    <property type="entry name" value="bsu07140 like domains"/>
    <property type="match status" value="1"/>
</dbReference>
<dbReference type="PANTHER" id="PTHR34582:SF6">
    <property type="entry name" value="UPF0702 TRANSMEMBRANE PROTEIN YCAP"/>
    <property type="match status" value="1"/>
</dbReference>
<organism evidence="11 12">
    <name type="scientific">Billgrantia bachuensis</name>
    <dbReference type="NCBI Taxonomy" id="2717286"/>
    <lineage>
        <taxon>Bacteria</taxon>
        <taxon>Pseudomonadati</taxon>
        <taxon>Pseudomonadota</taxon>
        <taxon>Gammaproteobacteria</taxon>
        <taxon>Oceanospirillales</taxon>
        <taxon>Halomonadaceae</taxon>
        <taxon>Billgrantia</taxon>
    </lineage>
</organism>
<dbReference type="Pfam" id="PF04239">
    <property type="entry name" value="DUF421"/>
    <property type="match status" value="1"/>
</dbReference>